<organism evidence="3 4">
    <name type="scientific">Natronogracilivirga saccharolytica</name>
    <dbReference type="NCBI Taxonomy" id="2812953"/>
    <lineage>
        <taxon>Bacteria</taxon>
        <taxon>Pseudomonadati</taxon>
        <taxon>Balneolota</taxon>
        <taxon>Balneolia</taxon>
        <taxon>Balneolales</taxon>
        <taxon>Cyclonatronaceae</taxon>
        <taxon>Natronogracilivirga</taxon>
    </lineage>
</organism>
<dbReference type="AlphaFoldDB" id="A0A8J7UUL3"/>
<name>A0A8J7UUL3_9BACT</name>
<keyword evidence="1" id="KW-0732">Signal</keyword>
<evidence type="ECO:0000313" key="3">
    <source>
        <dbReference type="EMBL" id="MBP3193746.1"/>
    </source>
</evidence>
<proteinExistence type="predicted"/>
<feature type="domain" description="Secretion system C-terminal sorting" evidence="2">
    <location>
        <begin position="370"/>
        <end position="439"/>
    </location>
</feature>
<dbReference type="Proteomes" id="UP000673975">
    <property type="component" value="Unassembled WGS sequence"/>
</dbReference>
<keyword evidence="4" id="KW-1185">Reference proteome</keyword>
<feature type="signal peptide" evidence="1">
    <location>
        <begin position="1"/>
        <end position="19"/>
    </location>
</feature>
<evidence type="ECO:0000256" key="1">
    <source>
        <dbReference type="SAM" id="SignalP"/>
    </source>
</evidence>
<protein>
    <submittedName>
        <fullName evidence="3">T9SS type A sorting domain-containing protein</fullName>
    </submittedName>
</protein>
<comment type="caution">
    <text evidence="3">The sequence shown here is derived from an EMBL/GenBank/DDBJ whole genome shotgun (WGS) entry which is preliminary data.</text>
</comment>
<evidence type="ECO:0000259" key="2">
    <source>
        <dbReference type="Pfam" id="PF18962"/>
    </source>
</evidence>
<dbReference type="SUPFAM" id="SSF101898">
    <property type="entry name" value="NHL repeat"/>
    <property type="match status" value="1"/>
</dbReference>
<evidence type="ECO:0000313" key="4">
    <source>
        <dbReference type="Proteomes" id="UP000673975"/>
    </source>
</evidence>
<sequence>MLKRSIPFLAITIILPLLAMGQEATEWQFERHVPSDTSVANTHGLTFDGEDKLWTGGYYQTTDEDGNPARALECFEADLETPCDFSPVYGVEHADSTLRFGMITGVASDPNGDVLITMHGNIYEADDDFTLDVATSFIVRIDHQTGEGLDVAEITDMRDDDNSHAHQLAADENGYIYYSAVFGGAPIHIVDENFNEVGQATANREDFARDIAVNADGSKIYQPTDGPTIQVYEGDPFGGYELADTTTFADMDPGAVSVCPATGMLHASASGSGWDPLNDPEVWNTNSIYSFDPTAGYAVSDEVSWDFGDGDEEFHPLRGLAISSDGQTMVAGSFGGQGLQKFTRDELPEPTAGEEFRAETPEGYVLEQNYPNPFNPDTQIRFEIPESGMATLKVYDMLGREVTTLVNEHMDAGQHQVTFDATGLASGTYIYRLEVGGVELTRQMSFIK</sequence>
<dbReference type="EMBL" id="JAFIDN010000013">
    <property type="protein sequence ID" value="MBP3193746.1"/>
    <property type="molecule type" value="Genomic_DNA"/>
</dbReference>
<gene>
    <name evidence="3" type="ORF">NATSA_13800</name>
</gene>
<dbReference type="NCBIfam" id="TIGR04183">
    <property type="entry name" value="Por_Secre_tail"/>
    <property type="match status" value="1"/>
</dbReference>
<dbReference type="InterPro" id="IPR015943">
    <property type="entry name" value="WD40/YVTN_repeat-like_dom_sf"/>
</dbReference>
<dbReference type="Pfam" id="PF18962">
    <property type="entry name" value="Por_Secre_tail"/>
    <property type="match status" value="1"/>
</dbReference>
<dbReference type="Gene3D" id="2.60.40.4070">
    <property type="match status" value="1"/>
</dbReference>
<dbReference type="Gene3D" id="2.130.10.10">
    <property type="entry name" value="YVTN repeat-like/Quinoprotein amine dehydrogenase"/>
    <property type="match status" value="1"/>
</dbReference>
<accession>A0A8J7UUL3</accession>
<feature type="chain" id="PRO_5035296713" evidence="1">
    <location>
        <begin position="20"/>
        <end position="448"/>
    </location>
</feature>
<reference evidence="3" key="1">
    <citation type="submission" date="2021-02" db="EMBL/GenBank/DDBJ databases">
        <title>Natronogracilivirga saccharolytica gen. nov. sp. nov. a new anaerobic, haloalkiliphilic carbohydrate-fermenting bacterium from soda lake and proposing of Cyclonatronumiaceae fam. nov. in the phylum Balneolaeota.</title>
        <authorList>
            <person name="Zhilina T.N."/>
            <person name="Sorokin D.Y."/>
            <person name="Zavarzina D.G."/>
            <person name="Toshchakov S.V."/>
            <person name="Kublanov I.V."/>
        </authorList>
    </citation>
    <scope>NUCLEOTIDE SEQUENCE</scope>
    <source>
        <strain evidence="3">Z-1702</strain>
    </source>
</reference>
<dbReference type="InterPro" id="IPR026444">
    <property type="entry name" value="Secre_tail"/>
</dbReference>
<dbReference type="RefSeq" id="WP_210513199.1">
    <property type="nucleotide sequence ID" value="NZ_JAFIDN010000013.1"/>
</dbReference>